<evidence type="ECO:0000256" key="1">
    <source>
        <dbReference type="SAM" id="MobiDB-lite"/>
    </source>
</evidence>
<evidence type="ECO:0000313" key="2">
    <source>
        <dbReference type="EMBL" id="MET1257218.1"/>
    </source>
</evidence>
<reference evidence="2 3" key="1">
    <citation type="submission" date="2024-06" db="EMBL/GenBank/DDBJ databases">
        <authorList>
            <person name="Li F."/>
        </authorList>
    </citation>
    <scope>NUCLEOTIDE SEQUENCE [LARGE SCALE GENOMIC DNA]</scope>
    <source>
        <strain evidence="2 3">GXAS 311</strain>
    </source>
</reference>
<proteinExistence type="predicted"/>
<feature type="region of interest" description="Disordered" evidence="1">
    <location>
        <begin position="1"/>
        <end position="25"/>
    </location>
</feature>
<accession>A0ABV2BZ64</accession>
<dbReference type="RefSeq" id="WP_353897800.1">
    <property type="nucleotide sequence ID" value="NZ_JBEVCJ010000039.1"/>
</dbReference>
<name>A0ABV2BZ64_9GAMM</name>
<sequence>MGPLPQETSTVFRVQGGTHPDRSKRSKFLIAIDESGNTQIKSDRLNISIGDESHADHFLTLRPGAEVVSFKIPKWMDEFIEQESWAQYGVISHINVEPFNPF</sequence>
<dbReference type="Proteomes" id="UP001548189">
    <property type="component" value="Unassembled WGS sequence"/>
</dbReference>
<gene>
    <name evidence="2" type="ORF">ABVT43_18885</name>
</gene>
<organism evidence="2 3">
    <name type="scientific">Aliikangiella maris</name>
    <dbReference type="NCBI Taxonomy" id="3162458"/>
    <lineage>
        <taxon>Bacteria</taxon>
        <taxon>Pseudomonadati</taxon>
        <taxon>Pseudomonadota</taxon>
        <taxon>Gammaproteobacteria</taxon>
        <taxon>Oceanospirillales</taxon>
        <taxon>Pleioneaceae</taxon>
        <taxon>Aliikangiella</taxon>
    </lineage>
</organism>
<keyword evidence="3" id="KW-1185">Reference proteome</keyword>
<dbReference type="EMBL" id="JBEVCJ010000039">
    <property type="protein sequence ID" value="MET1257218.1"/>
    <property type="molecule type" value="Genomic_DNA"/>
</dbReference>
<comment type="caution">
    <text evidence="2">The sequence shown here is derived from an EMBL/GenBank/DDBJ whole genome shotgun (WGS) entry which is preliminary data.</text>
</comment>
<feature type="compositionally biased region" description="Polar residues" evidence="1">
    <location>
        <begin position="1"/>
        <end position="12"/>
    </location>
</feature>
<feature type="non-terminal residue" evidence="2">
    <location>
        <position position="102"/>
    </location>
</feature>
<evidence type="ECO:0008006" key="4">
    <source>
        <dbReference type="Google" id="ProtNLM"/>
    </source>
</evidence>
<evidence type="ECO:0000313" key="3">
    <source>
        <dbReference type="Proteomes" id="UP001548189"/>
    </source>
</evidence>
<protein>
    <recommendedName>
        <fullName evidence="4">DUF3800 domain-containing protein</fullName>
    </recommendedName>
</protein>